<gene>
    <name evidence="6" type="ORF">ET471_12920</name>
</gene>
<keyword evidence="3 5" id="KW-1133">Transmembrane helix</keyword>
<evidence type="ECO:0000313" key="7">
    <source>
        <dbReference type="Proteomes" id="UP000292118"/>
    </source>
</evidence>
<keyword evidence="7" id="KW-1185">Reference proteome</keyword>
<keyword evidence="2 5" id="KW-0812">Transmembrane</keyword>
<dbReference type="RefSeq" id="WP_129188928.1">
    <property type="nucleotide sequence ID" value="NZ_CP035493.1"/>
</dbReference>
<organism evidence="6 7">
    <name type="scientific">Xylanimonas protaetiae</name>
    <dbReference type="NCBI Taxonomy" id="2509457"/>
    <lineage>
        <taxon>Bacteria</taxon>
        <taxon>Bacillati</taxon>
        <taxon>Actinomycetota</taxon>
        <taxon>Actinomycetes</taxon>
        <taxon>Micrococcales</taxon>
        <taxon>Promicromonosporaceae</taxon>
        <taxon>Xylanimonas</taxon>
    </lineage>
</organism>
<evidence type="ECO:0000256" key="4">
    <source>
        <dbReference type="ARBA" id="ARBA00023136"/>
    </source>
</evidence>
<protein>
    <submittedName>
        <fullName evidence="6">DoxX family protein</fullName>
    </submittedName>
</protein>
<proteinExistence type="predicted"/>
<dbReference type="Pfam" id="PF13564">
    <property type="entry name" value="DoxX_2"/>
    <property type="match status" value="1"/>
</dbReference>
<dbReference type="AlphaFoldDB" id="A0A4P6F7I1"/>
<evidence type="ECO:0000256" key="5">
    <source>
        <dbReference type="SAM" id="Phobius"/>
    </source>
</evidence>
<dbReference type="Proteomes" id="UP000292118">
    <property type="component" value="Chromosome"/>
</dbReference>
<sequence length="121" mass="12175">MTVAFWIVSALLGLLFLGAGVMKLARSKETLAGSGMAWTEDFSARSIKVVAALEVLGALGVLLPAATGVAVLLSPVAAVCLAVVMVGAVVVHVRRGESFAPALVPLALAVVGAVLGFLHLA</sequence>
<dbReference type="KEGG" id="xya:ET471_12920"/>
<dbReference type="GO" id="GO:0016020">
    <property type="term" value="C:membrane"/>
    <property type="evidence" value="ECO:0007669"/>
    <property type="project" value="UniProtKB-SubCell"/>
</dbReference>
<keyword evidence="4 5" id="KW-0472">Membrane</keyword>
<feature type="transmembrane region" description="Helical" evidence="5">
    <location>
        <begin position="72"/>
        <end position="93"/>
    </location>
</feature>
<dbReference type="EMBL" id="CP035493">
    <property type="protein sequence ID" value="QAY70813.1"/>
    <property type="molecule type" value="Genomic_DNA"/>
</dbReference>
<dbReference type="InterPro" id="IPR032808">
    <property type="entry name" value="DoxX"/>
</dbReference>
<feature type="transmembrane region" description="Helical" evidence="5">
    <location>
        <begin position="6"/>
        <end position="25"/>
    </location>
</feature>
<evidence type="ECO:0000313" key="6">
    <source>
        <dbReference type="EMBL" id="QAY70813.1"/>
    </source>
</evidence>
<reference evidence="6 7" key="1">
    <citation type="submission" date="2019-01" db="EMBL/GenBank/DDBJ databases">
        <title>Genome sequencing of strain FW10M-9.</title>
        <authorList>
            <person name="Heo J."/>
            <person name="Kim S.-J."/>
            <person name="Kim J.-S."/>
            <person name="Hong S.-B."/>
            <person name="Kwon S.-W."/>
        </authorList>
    </citation>
    <scope>NUCLEOTIDE SEQUENCE [LARGE SCALE GENOMIC DNA]</scope>
    <source>
        <strain evidence="6 7">FW10M-9</strain>
    </source>
</reference>
<comment type="subcellular location">
    <subcellularLocation>
        <location evidence="1">Membrane</location>
        <topology evidence="1">Multi-pass membrane protein</topology>
    </subcellularLocation>
</comment>
<accession>A0A4P6F7I1</accession>
<feature type="transmembrane region" description="Helical" evidence="5">
    <location>
        <begin position="46"/>
        <end position="66"/>
    </location>
</feature>
<evidence type="ECO:0000256" key="1">
    <source>
        <dbReference type="ARBA" id="ARBA00004141"/>
    </source>
</evidence>
<name>A0A4P6F7I1_9MICO</name>
<evidence type="ECO:0000256" key="2">
    <source>
        <dbReference type="ARBA" id="ARBA00022692"/>
    </source>
</evidence>
<feature type="transmembrane region" description="Helical" evidence="5">
    <location>
        <begin position="100"/>
        <end position="120"/>
    </location>
</feature>
<evidence type="ECO:0000256" key="3">
    <source>
        <dbReference type="ARBA" id="ARBA00022989"/>
    </source>
</evidence>